<keyword evidence="2" id="KW-0597">Phosphoprotein</keyword>
<feature type="compositionally biased region" description="Basic and acidic residues" evidence="3">
    <location>
        <begin position="339"/>
        <end position="361"/>
    </location>
</feature>
<evidence type="ECO:0000256" key="1">
    <source>
        <dbReference type="ARBA" id="ARBA00008590"/>
    </source>
</evidence>
<dbReference type="GO" id="GO:0072659">
    <property type="term" value="P:protein localization to plasma membrane"/>
    <property type="evidence" value="ECO:0007669"/>
    <property type="project" value="TreeGrafter"/>
</dbReference>
<keyword evidence="7" id="KW-1185">Reference proteome</keyword>
<feature type="compositionally biased region" description="Basic and acidic residues" evidence="3">
    <location>
        <begin position="305"/>
        <end position="326"/>
    </location>
</feature>
<evidence type="ECO:0008006" key="8">
    <source>
        <dbReference type="Google" id="ProtNLM"/>
    </source>
</evidence>
<dbReference type="GeneID" id="106667196"/>
<sequence length="804" mass="90574">MGSSQSNYKSDIRMPLVERLCSLTLTRLVVTRPLGSDISSITVSVKMQGTKRVLRSNEIHLQPNGLLETDLELNFCIQYPHFLKREGNKLQIMLQRRKKYKNRTILGYKTIATGMINMSLVLQKQIDIELDLLSEDKESKGNLCARILVHGLNSQPVDSDLTSKQPLTAQIGRLENFSEDDEDYTSNEEASDSEPIVNQHRHKNNVPPTTARQRNLKQKFISLLKKFRLNEDLHHLDHEQSKLAGGDMDPADIEDLIDELELSDSGPELDTVSIISTPKPSLRPFFSSSKSLLNINEPTLNVPEKGFERLSDESSKRADSDSHPDSDPPLSTSSPPKFESFRKDMAEKEKKSRFLYRDKSTSLKKKPSVSSGSQNIHPVGGFENPDMPTSSDLPEKQIMLEQISQLLPNDEWLPEHVFIVNTYDHLGKLVASNLLDQNYKVISTTAPGEVRIFIAFLINKIQAFCNNNSKPPAVLKLILVGADSFLNCILRNYVELLSTKPPDWQGYMRFLIVPLGISTVSRYLGTLDAVYNKSFVSETWQDAIEKEDTDEVVSRIQRYMQQSNATVHLPIAEAMLTCRERSSADDSSQIFIPFVSDVRLGSDEFMSGASLEIDDMGLCLAPSGSPPTGVHSDRKVSPPSSPNMNILMTSHKDSTETLELQVDYWLSPNRQCESRPDSGTKGKPENTKSTIKSAFRSLHVLRLGNIGELPSSHFTINYSTKEKNRKIMRLGKRKEKDREEQKNGFIDGVLRLICSPKAHNLPLKLSIDGAEWNGVKFFQLTSQWQTHIRLFPVLLFTCVDGFPL</sequence>
<name>A0A8I6SNK0_CIMLE</name>
<accession>A0A8I6SNK0</accession>
<feature type="region of interest" description="Disordered" evidence="3">
    <location>
        <begin position="303"/>
        <end position="390"/>
    </location>
</feature>
<dbReference type="PANTHER" id="PTHR13280:SF17">
    <property type="entry name" value="KRUEPPEL TARGET AT 95D, ISOFORM A"/>
    <property type="match status" value="1"/>
</dbReference>
<feature type="region of interest" description="Disordered" evidence="3">
    <location>
        <begin position="175"/>
        <end position="213"/>
    </location>
</feature>
<proteinExistence type="inferred from homology"/>
<evidence type="ECO:0000259" key="5">
    <source>
        <dbReference type="Pfam" id="PF25332"/>
    </source>
</evidence>
<dbReference type="Proteomes" id="UP000494040">
    <property type="component" value="Unassembled WGS sequence"/>
</dbReference>
<dbReference type="RefSeq" id="XP_024084355.1">
    <property type="nucleotide sequence ID" value="XM_024228587.1"/>
</dbReference>
<dbReference type="EnsemblMetazoa" id="XM_024228587.1">
    <property type="protein sequence ID" value="XP_024084355.1"/>
    <property type="gene ID" value="LOC106667196"/>
</dbReference>
<dbReference type="PANTHER" id="PTHR13280">
    <property type="entry name" value="PHOSPHOFURIN ACIDIC CLUSTER SORTING PROTEIN"/>
    <property type="match status" value="1"/>
</dbReference>
<dbReference type="InterPro" id="IPR019381">
    <property type="entry name" value="PACS1/2_C"/>
</dbReference>
<evidence type="ECO:0000259" key="4">
    <source>
        <dbReference type="Pfam" id="PF10254"/>
    </source>
</evidence>
<dbReference type="AlphaFoldDB" id="A0A8I6SNK0"/>
<dbReference type="OrthoDB" id="28829at2759"/>
<dbReference type="InterPro" id="IPR057541">
    <property type="entry name" value="PACS1/2_N"/>
</dbReference>
<feature type="compositionally biased region" description="Acidic residues" evidence="3">
    <location>
        <begin position="177"/>
        <end position="192"/>
    </location>
</feature>
<dbReference type="Pfam" id="PF10254">
    <property type="entry name" value="Pacs-1"/>
    <property type="match status" value="1"/>
</dbReference>
<comment type="similarity">
    <text evidence="1">Belongs to the PACS family.</text>
</comment>
<feature type="compositionally biased region" description="Basic and acidic residues" evidence="3">
    <location>
        <begin position="672"/>
        <end position="686"/>
    </location>
</feature>
<organism evidence="6 7">
    <name type="scientific">Cimex lectularius</name>
    <name type="common">Bed bug</name>
    <name type="synonym">Acanthia lectularia</name>
    <dbReference type="NCBI Taxonomy" id="79782"/>
    <lineage>
        <taxon>Eukaryota</taxon>
        <taxon>Metazoa</taxon>
        <taxon>Ecdysozoa</taxon>
        <taxon>Arthropoda</taxon>
        <taxon>Hexapoda</taxon>
        <taxon>Insecta</taxon>
        <taxon>Pterygota</taxon>
        <taxon>Neoptera</taxon>
        <taxon>Paraneoptera</taxon>
        <taxon>Hemiptera</taxon>
        <taxon>Heteroptera</taxon>
        <taxon>Panheteroptera</taxon>
        <taxon>Cimicomorpha</taxon>
        <taxon>Cimicidae</taxon>
        <taxon>Cimex</taxon>
    </lineage>
</organism>
<evidence type="ECO:0000313" key="6">
    <source>
        <dbReference type="EnsemblMetazoa" id="XP_024084355.1"/>
    </source>
</evidence>
<reference evidence="6" key="1">
    <citation type="submission" date="2022-01" db="UniProtKB">
        <authorList>
            <consortium name="EnsemblMetazoa"/>
        </authorList>
    </citation>
    <scope>IDENTIFICATION</scope>
</reference>
<feature type="domain" description="Phosphofurin acidic cluster sorting protein 1/2 N-terminal C2" evidence="5">
    <location>
        <begin position="16"/>
        <end position="158"/>
    </location>
</feature>
<evidence type="ECO:0000256" key="2">
    <source>
        <dbReference type="ARBA" id="ARBA00022553"/>
    </source>
</evidence>
<protein>
    <recommendedName>
        <fullName evidence="8">Phosphofurin acidic cluster sorting protein 2</fullName>
    </recommendedName>
</protein>
<evidence type="ECO:0000256" key="3">
    <source>
        <dbReference type="SAM" id="MobiDB-lite"/>
    </source>
</evidence>
<feature type="region of interest" description="Disordered" evidence="3">
    <location>
        <begin position="669"/>
        <end position="688"/>
    </location>
</feature>
<evidence type="ECO:0000313" key="7">
    <source>
        <dbReference type="Proteomes" id="UP000494040"/>
    </source>
</evidence>
<feature type="domain" description="Phosphofurin acidic cluster sorting protein 1/2 C-terminal" evidence="4">
    <location>
        <begin position="399"/>
        <end position="797"/>
    </location>
</feature>
<dbReference type="Pfam" id="PF25332">
    <property type="entry name" value="C2_PACS_N"/>
    <property type="match status" value="1"/>
</dbReference>